<feature type="region of interest" description="Disordered" evidence="1">
    <location>
        <begin position="1"/>
        <end position="63"/>
    </location>
</feature>
<feature type="compositionally biased region" description="Polar residues" evidence="1">
    <location>
        <begin position="1"/>
        <end position="14"/>
    </location>
</feature>
<gene>
    <name evidence="3" type="ORF">LK07_28810</name>
</gene>
<sequence length="95" mass="10003">MTDTKATDTIQTPTQERREHTVDEREHAVDESERTPAEEALAATAAEESADGDEGNRGGRDAARRRSRILAGLTVGACVLGAGATGPITTVVSIR</sequence>
<organism evidence="3 4">
    <name type="scientific">Streptomyces pluripotens</name>
    <dbReference type="NCBI Taxonomy" id="1355015"/>
    <lineage>
        <taxon>Bacteria</taxon>
        <taxon>Bacillati</taxon>
        <taxon>Actinomycetota</taxon>
        <taxon>Actinomycetes</taxon>
        <taxon>Kitasatosporales</taxon>
        <taxon>Streptomycetaceae</taxon>
        <taxon>Streptomyces</taxon>
    </lineage>
</organism>
<dbReference type="STRING" id="1355015.LK06_027640"/>
<evidence type="ECO:0000256" key="2">
    <source>
        <dbReference type="SAM" id="Phobius"/>
    </source>
</evidence>
<keyword evidence="2" id="KW-1133">Transmembrane helix</keyword>
<protein>
    <submittedName>
        <fullName evidence="3">Uncharacterized protein</fullName>
    </submittedName>
</protein>
<proteinExistence type="predicted"/>
<dbReference type="KEGG" id="splu:LK06_027640"/>
<evidence type="ECO:0000313" key="4">
    <source>
        <dbReference type="Proteomes" id="UP000031501"/>
    </source>
</evidence>
<evidence type="ECO:0000256" key="1">
    <source>
        <dbReference type="SAM" id="MobiDB-lite"/>
    </source>
</evidence>
<feature type="compositionally biased region" description="Basic and acidic residues" evidence="1">
    <location>
        <begin position="54"/>
        <end position="63"/>
    </location>
</feature>
<dbReference type="Proteomes" id="UP000031501">
    <property type="component" value="Chromosome"/>
</dbReference>
<dbReference type="EMBL" id="CP022433">
    <property type="protein sequence ID" value="ASN27374.1"/>
    <property type="molecule type" value="Genomic_DNA"/>
</dbReference>
<keyword evidence="2" id="KW-0812">Transmembrane</keyword>
<name>A0A221P5I4_9ACTN</name>
<feature type="compositionally biased region" description="Basic and acidic residues" evidence="1">
    <location>
        <begin position="15"/>
        <end position="37"/>
    </location>
</feature>
<keyword evidence="2" id="KW-0472">Membrane</keyword>
<evidence type="ECO:0000313" key="3">
    <source>
        <dbReference type="EMBL" id="ASN27374.1"/>
    </source>
</evidence>
<dbReference type="AlphaFoldDB" id="A0A221P5I4"/>
<accession>A0A221P5I4</accession>
<keyword evidence="4" id="KW-1185">Reference proteome</keyword>
<feature type="compositionally biased region" description="Low complexity" evidence="1">
    <location>
        <begin position="38"/>
        <end position="47"/>
    </location>
</feature>
<feature type="transmembrane region" description="Helical" evidence="2">
    <location>
        <begin position="69"/>
        <end position="94"/>
    </location>
</feature>
<reference evidence="3 4" key="1">
    <citation type="submission" date="2017-07" db="EMBL/GenBank/DDBJ databases">
        <title>Genome sequence of Streptomyces pluripotens MUSC 137T.</title>
        <authorList>
            <person name="Ser H.-L."/>
            <person name="Lee L.-H."/>
        </authorList>
    </citation>
    <scope>NUCLEOTIDE SEQUENCE [LARGE SCALE GENOMIC DNA]</scope>
    <source>
        <strain evidence="3 4">MUSC 137</strain>
    </source>
</reference>
<dbReference type="RefSeq" id="WP_039648244.1">
    <property type="nucleotide sequence ID" value="NZ_CP021080.1"/>
</dbReference>